<evidence type="ECO:0000256" key="5">
    <source>
        <dbReference type="ARBA" id="ARBA00014651"/>
    </source>
</evidence>
<dbReference type="FunFam" id="2.40.50.90:FF:000029">
    <property type="entry name" value="Probable endonuclease lcl3"/>
    <property type="match status" value="1"/>
</dbReference>
<dbReference type="PANTHER" id="PTHR12302:SF3">
    <property type="entry name" value="SERINE_THREONINE-PROTEIN KINASE 31"/>
    <property type="match status" value="1"/>
</dbReference>
<keyword evidence="11" id="KW-0106">Calcium</keyword>
<keyword evidence="14" id="KW-0472">Membrane</keyword>
<comment type="similarity">
    <text evidence="3">Belongs to the LCL3 family.</text>
</comment>
<proteinExistence type="inferred from homology"/>
<dbReference type="GO" id="GO:0016787">
    <property type="term" value="F:hydrolase activity"/>
    <property type="evidence" value="ECO:0007669"/>
    <property type="project" value="UniProtKB-KW"/>
</dbReference>
<evidence type="ECO:0000256" key="13">
    <source>
        <dbReference type="ARBA" id="ARBA00023128"/>
    </source>
</evidence>
<keyword evidence="6" id="KW-0812">Transmembrane</keyword>
<dbReference type="SMART" id="SM00318">
    <property type="entry name" value="SNc"/>
    <property type="match status" value="1"/>
</dbReference>
<dbReference type="AlphaFoldDB" id="A0AAV0AXP6"/>
<evidence type="ECO:0000256" key="10">
    <source>
        <dbReference type="ARBA" id="ARBA00022801"/>
    </source>
</evidence>
<dbReference type="InterPro" id="IPR016071">
    <property type="entry name" value="Staphylococal_nuclease_OB-fold"/>
</dbReference>
<dbReference type="GO" id="GO:0004519">
    <property type="term" value="F:endonuclease activity"/>
    <property type="evidence" value="ECO:0007669"/>
    <property type="project" value="UniProtKB-KW"/>
</dbReference>
<dbReference type="EMBL" id="CALTRL010001703">
    <property type="protein sequence ID" value="CAH7673441.1"/>
    <property type="molecule type" value="Genomic_DNA"/>
</dbReference>
<comment type="caution">
    <text evidence="16">The sequence shown here is derived from an EMBL/GenBank/DDBJ whole genome shotgun (WGS) entry which is preliminary data.</text>
</comment>
<evidence type="ECO:0000256" key="11">
    <source>
        <dbReference type="ARBA" id="ARBA00022837"/>
    </source>
</evidence>
<name>A0AAV0AXP6_PHAPC</name>
<feature type="domain" description="TNase-like" evidence="15">
    <location>
        <begin position="78"/>
        <end position="235"/>
    </location>
</feature>
<dbReference type="SUPFAM" id="SSF50199">
    <property type="entry name" value="Staphylococcal nuclease"/>
    <property type="match status" value="1"/>
</dbReference>
<comment type="subcellular location">
    <subcellularLocation>
        <location evidence="1">Membrane</location>
        <topology evidence="1">Single-pass membrane protein</topology>
    </subcellularLocation>
    <subcellularLocation>
        <location evidence="2">Mitochondrion</location>
    </subcellularLocation>
</comment>
<evidence type="ECO:0000256" key="8">
    <source>
        <dbReference type="ARBA" id="ARBA00022723"/>
    </source>
</evidence>
<accession>A0AAV0AXP6</accession>
<dbReference type="CDD" id="cd00175">
    <property type="entry name" value="SNc"/>
    <property type="match status" value="1"/>
</dbReference>
<dbReference type="Gene3D" id="2.40.50.90">
    <property type="match status" value="1"/>
</dbReference>
<keyword evidence="13" id="KW-0496">Mitochondrion</keyword>
<keyword evidence="8" id="KW-0479">Metal-binding</keyword>
<keyword evidence="10" id="KW-0378">Hydrolase</keyword>
<keyword evidence="17" id="KW-1185">Reference proteome</keyword>
<keyword evidence="7" id="KW-0540">Nuclease</keyword>
<protein>
    <recommendedName>
        <fullName evidence="4">Probable endonuclease LCL3</fullName>
    </recommendedName>
    <alternativeName>
        <fullName evidence="5">Probable endonuclease lcl3</fullName>
    </alternativeName>
</protein>
<evidence type="ECO:0000256" key="1">
    <source>
        <dbReference type="ARBA" id="ARBA00004167"/>
    </source>
</evidence>
<dbReference type="GO" id="GO:0016020">
    <property type="term" value="C:membrane"/>
    <property type="evidence" value="ECO:0007669"/>
    <property type="project" value="UniProtKB-SubCell"/>
</dbReference>
<evidence type="ECO:0000256" key="6">
    <source>
        <dbReference type="ARBA" id="ARBA00022692"/>
    </source>
</evidence>
<sequence length="254" mass="29246">MKESIDGPDQSSKASKVELIRVLDNHKLKVSFLSGSMLTVVLLMTTRYGYRKFYRRITNSEDVTSEMLRRSGEKRLPIRIKGFVTSVGDADNFRLYHTPGFGWNWLRKIPEKRSDLKDKTIHIRLAGVDAPELAHFGNPAQPFSKEALSHLEKLVYQRKVEVDLLSKDRYNRIVGMVLVKRWNFLPFRQNVSLSMVKAGLATVYRSSGAEYGSIYNQLVTAELRAKKAKFGIWSIDPNKFESPKDYKSKYQSNF</sequence>
<evidence type="ECO:0000259" key="15">
    <source>
        <dbReference type="PROSITE" id="PS50830"/>
    </source>
</evidence>
<dbReference type="Proteomes" id="UP001153365">
    <property type="component" value="Unassembled WGS sequence"/>
</dbReference>
<evidence type="ECO:0000256" key="9">
    <source>
        <dbReference type="ARBA" id="ARBA00022759"/>
    </source>
</evidence>
<reference evidence="16" key="1">
    <citation type="submission" date="2022-06" db="EMBL/GenBank/DDBJ databases">
        <authorList>
            <consortium name="SYNGENTA / RWTH Aachen University"/>
        </authorList>
    </citation>
    <scope>NUCLEOTIDE SEQUENCE</scope>
</reference>
<gene>
    <name evidence="16" type="ORF">PPACK8108_LOCUS8305</name>
</gene>
<dbReference type="InterPro" id="IPR035437">
    <property type="entry name" value="SNase_OB-fold_sf"/>
</dbReference>
<evidence type="ECO:0000256" key="14">
    <source>
        <dbReference type="ARBA" id="ARBA00023136"/>
    </source>
</evidence>
<evidence type="ECO:0000256" key="7">
    <source>
        <dbReference type="ARBA" id="ARBA00022722"/>
    </source>
</evidence>
<evidence type="ECO:0000256" key="12">
    <source>
        <dbReference type="ARBA" id="ARBA00022989"/>
    </source>
</evidence>
<evidence type="ECO:0000313" key="16">
    <source>
        <dbReference type="EMBL" id="CAH7673441.1"/>
    </source>
</evidence>
<dbReference type="PROSITE" id="PS50830">
    <property type="entry name" value="TNASE_3"/>
    <property type="match status" value="1"/>
</dbReference>
<dbReference type="GO" id="GO:0005739">
    <property type="term" value="C:mitochondrion"/>
    <property type="evidence" value="ECO:0007669"/>
    <property type="project" value="UniProtKB-SubCell"/>
</dbReference>
<evidence type="ECO:0000313" key="17">
    <source>
        <dbReference type="Proteomes" id="UP001153365"/>
    </source>
</evidence>
<keyword evidence="9" id="KW-0255">Endonuclease</keyword>
<evidence type="ECO:0000256" key="2">
    <source>
        <dbReference type="ARBA" id="ARBA00004173"/>
    </source>
</evidence>
<dbReference type="GO" id="GO:0046872">
    <property type="term" value="F:metal ion binding"/>
    <property type="evidence" value="ECO:0007669"/>
    <property type="project" value="UniProtKB-KW"/>
</dbReference>
<keyword evidence="12" id="KW-1133">Transmembrane helix</keyword>
<dbReference type="Pfam" id="PF00565">
    <property type="entry name" value="SNase"/>
    <property type="match status" value="1"/>
</dbReference>
<evidence type="ECO:0000256" key="4">
    <source>
        <dbReference type="ARBA" id="ARBA00013404"/>
    </source>
</evidence>
<organism evidence="16 17">
    <name type="scientific">Phakopsora pachyrhizi</name>
    <name type="common">Asian soybean rust disease fungus</name>
    <dbReference type="NCBI Taxonomy" id="170000"/>
    <lineage>
        <taxon>Eukaryota</taxon>
        <taxon>Fungi</taxon>
        <taxon>Dikarya</taxon>
        <taxon>Basidiomycota</taxon>
        <taxon>Pucciniomycotina</taxon>
        <taxon>Pucciniomycetes</taxon>
        <taxon>Pucciniales</taxon>
        <taxon>Phakopsoraceae</taxon>
        <taxon>Phakopsora</taxon>
    </lineage>
</organism>
<dbReference type="PANTHER" id="PTHR12302">
    <property type="entry name" value="EBNA2 BINDING PROTEIN P100"/>
    <property type="match status" value="1"/>
</dbReference>
<evidence type="ECO:0000256" key="3">
    <source>
        <dbReference type="ARBA" id="ARBA00005435"/>
    </source>
</evidence>